<gene>
    <name evidence="2" type="ORF">GMORB2_5776</name>
</gene>
<sequence length="122" mass="13285">MALGPQFFIIRRHEMQTISPDGQTICEQTHTIVPLIPVDLLPEWVEVCSVPRRLDLEDTTGMTNLGTFDAAEQVLGLQSISSDKQGGRNRVGMGTDTGTITSSETHIVSDEEPSFRSAAVSI</sequence>
<keyword evidence="3" id="KW-1185">Reference proteome</keyword>
<evidence type="ECO:0000256" key="1">
    <source>
        <dbReference type="SAM" id="MobiDB-lite"/>
    </source>
</evidence>
<dbReference type="RefSeq" id="XP_035322712.1">
    <property type="nucleotide sequence ID" value="XM_035467746.1"/>
</dbReference>
<protein>
    <submittedName>
        <fullName evidence="2">Conserved hypothetical, protein</fullName>
    </submittedName>
</protein>
<feature type="region of interest" description="Disordered" evidence="1">
    <location>
        <begin position="81"/>
        <end position="122"/>
    </location>
</feature>
<dbReference type="Proteomes" id="UP000749293">
    <property type="component" value="Unassembled WGS sequence"/>
</dbReference>
<evidence type="ECO:0000313" key="3">
    <source>
        <dbReference type="Proteomes" id="UP000749293"/>
    </source>
</evidence>
<evidence type="ECO:0000313" key="2">
    <source>
        <dbReference type="EMBL" id="KAF4124060.1"/>
    </source>
</evidence>
<reference evidence="2" key="1">
    <citation type="submission" date="2020-03" db="EMBL/GenBank/DDBJ databases">
        <title>Site-based positive gene gene selection in Geosmithia morbida across the United States reveals a broad range of putative effectors and factors for local host and environmental adapation.</title>
        <authorList>
            <person name="Onufrak A."/>
            <person name="Murdoch R.W."/>
            <person name="Gazis R."/>
            <person name="Huff M."/>
            <person name="Staton M."/>
            <person name="Klingeman W."/>
            <person name="Hadziabdic D."/>
        </authorList>
    </citation>
    <scope>NUCLEOTIDE SEQUENCE</scope>
    <source>
        <strain evidence="2">1262</strain>
    </source>
</reference>
<dbReference type="AlphaFoldDB" id="A0A9P4YXW3"/>
<proteinExistence type="predicted"/>
<dbReference type="OrthoDB" id="411372at2759"/>
<feature type="compositionally biased region" description="Polar residues" evidence="1">
    <location>
        <begin position="96"/>
        <end position="106"/>
    </location>
</feature>
<accession>A0A9P4YXW3</accession>
<dbReference type="EMBL" id="JAANYQ010000005">
    <property type="protein sequence ID" value="KAF4124060.1"/>
    <property type="molecule type" value="Genomic_DNA"/>
</dbReference>
<organism evidence="2 3">
    <name type="scientific">Geosmithia morbida</name>
    <dbReference type="NCBI Taxonomy" id="1094350"/>
    <lineage>
        <taxon>Eukaryota</taxon>
        <taxon>Fungi</taxon>
        <taxon>Dikarya</taxon>
        <taxon>Ascomycota</taxon>
        <taxon>Pezizomycotina</taxon>
        <taxon>Sordariomycetes</taxon>
        <taxon>Hypocreomycetidae</taxon>
        <taxon>Hypocreales</taxon>
        <taxon>Bionectriaceae</taxon>
        <taxon>Geosmithia</taxon>
    </lineage>
</organism>
<name>A0A9P4YXW3_9HYPO</name>
<comment type="caution">
    <text evidence="2">The sequence shown here is derived from an EMBL/GenBank/DDBJ whole genome shotgun (WGS) entry which is preliminary data.</text>
</comment>
<dbReference type="GeneID" id="55972001"/>